<dbReference type="Proteomes" id="UP001283361">
    <property type="component" value="Unassembled WGS sequence"/>
</dbReference>
<name>A0AAE0YKI7_9GAST</name>
<keyword evidence="2" id="KW-1185">Reference proteome</keyword>
<protein>
    <submittedName>
        <fullName evidence="1">Uncharacterized protein</fullName>
    </submittedName>
</protein>
<dbReference type="EMBL" id="JAWDGP010005950">
    <property type="protein sequence ID" value="KAK3749250.1"/>
    <property type="molecule type" value="Genomic_DNA"/>
</dbReference>
<reference evidence="1" key="1">
    <citation type="journal article" date="2023" name="G3 (Bethesda)">
        <title>A reference genome for the long-term kleptoplast-retaining sea slug Elysia crispata morphotype clarki.</title>
        <authorList>
            <person name="Eastman K.E."/>
            <person name="Pendleton A.L."/>
            <person name="Shaikh M.A."/>
            <person name="Suttiyut T."/>
            <person name="Ogas R."/>
            <person name="Tomko P."/>
            <person name="Gavelis G."/>
            <person name="Widhalm J.R."/>
            <person name="Wisecaver J.H."/>
        </authorList>
    </citation>
    <scope>NUCLEOTIDE SEQUENCE</scope>
    <source>
        <strain evidence="1">ECLA1</strain>
    </source>
</reference>
<comment type="caution">
    <text evidence="1">The sequence shown here is derived from an EMBL/GenBank/DDBJ whole genome shotgun (WGS) entry which is preliminary data.</text>
</comment>
<sequence length="121" mass="13606">MELTYLRPPTPVTTDLTADIFMVIQLHENMTSLPFLTHRLDPCYGFSGCLAVLQNGILRNLKRDQQKLVATASAHVPHATAKRRQAKGEERQVVRNVGANENRKQGRLVLFSLYREGPAAH</sequence>
<dbReference type="AlphaFoldDB" id="A0AAE0YKI7"/>
<accession>A0AAE0YKI7</accession>
<gene>
    <name evidence="1" type="ORF">RRG08_038636</name>
</gene>
<proteinExistence type="predicted"/>
<organism evidence="1 2">
    <name type="scientific">Elysia crispata</name>
    <name type="common">lettuce slug</name>
    <dbReference type="NCBI Taxonomy" id="231223"/>
    <lineage>
        <taxon>Eukaryota</taxon>
        <taxon>Metazoa</taxon>
        <taxon>Spiralia</taxon>
        <taxon>Lophotrochozoa</taxon>
        <taxon>Mollusca</taxon>
        <taxon>Gastropoda</taxon>
        <taxon>Heterobranchia</taxon>
        <taxon>Euthyneura</taxon>
        <taxon>Panpulmonata</taxon>
        <taxon>Sacoglossa</taxon>
        <taxon>Placobranchoidea</taxon>
        <taxon>Plakobranchidae</taxon>
        <taxon>Elysia</taxon>
    </lineage>
</organism>
<evidence type="ECO:0000313" key="2">
    <source>
        <dbReference type="Proteomes" id="UP001283361"/>
    </source>
</evidence>
<evidence type="ECO:0000313" key="1">
    <source>
        <dbReference type="EMBL" id="KAK3749250.1"/>
    </source>
</evidence>